<evidence type="ECO:0000313" key="4">
    <source>
        <dbReference type="Proteomes" id="UP000677918"/>
    </source>
</evidence>
<evidence type="ECO:0000256" key="1">
    <source>
        <dbReference type="SAM" id="Phobius"/>
    </source>
</evidence>
<dbReference type="Pfam" id="PF04892">
    <property type="entry name" value="VanZ"/>
    <property type="match status" value="1"/>
</dbReference>
<dbReference type="PIRSF" id="PIRSF019083">
    <property type="entry name" value="UCP019083_VanZ"/>
    <property type="match status" value="1"/>
</dbReference>
<proteinExistence type="predicted"/>
<dbReference type="RefSeq" id="WP_213414043.1">
    <property type="nucleotide sequence ID" value="NZ_BOVK01000075.1"/>
</dbReference>
<reference evidence="3" key="1">
    <citation type="submission" date="2021-04" db="EMBL/GenBank/DDBJ databases">
        <title>Draft genome sequence of Xylanibacillus composti strain K13.</title>
        <authorList>
            <person name="Uke A."/>
            <person name="Chhe C."/>
            <person name="Baramee S."/>
            <person name="Kosugi A."/>
        </authorList>
    </citation>
    <scope>NUCLEOTIDE SEQUENCE</scope>
    <source>
        <strain evidence="3">K13</strain>
    </source>
</reference>
<dbReference type="InterPro" id="IPR016747">
    <property type="entry name" value="Phosphotransbutyrylase"/>
</dbReference>
<feature type="domain" description="VanZ-like" evidence="2">
    <location>
        <begin position="14"/>
        <end position="146"/>
    </location>
</feature>
<dbReference type="AlphaFoldDB" id="A0A8J4H788"/>
<sequence length="162" mass="18286">MKISNRRIYRFLSWLAVIVWMAVIFYLSSQAQEESKRLSSTITINIAYTVEQINPNAMFNTARLNHIVRKNAHFISYLILGILTMQAMRRSGVSWSKSIVYSMLLCVTYAISDEWHQSFVPGRGPEVRDVGIDSVGAIVGIIIYVLGNKIRSTIAGLQEKSA</sequence>
<name>A0A8J4H788_9BACL</name>
<organism evidence="3 4">
    <name type="scientific">Xylanibacillus composti</name>
    <dbReference type="NCBI Taxonomy" id="1572762"/>
    <lineage>
        <taxon>Bacteria</taxon>
        <taxon>Bacillati</taxon>
        <taxon>Bacillota</taxon>
        <taxon>Bacilli</taxon>
        <taxon>Bacillales</taxon>
        <taxon>Paenibacillaceae</taxon>
        <taxon>Xylanibacillus</taxon>
    </lineage>
</organism>
<keyword evidence="1" id="KW-0812">Transmembrane</keyword>
<protein>
    <recommendedName>
        <fullName evidence="2">VanZ-like domain-containing protein</fullName>
    </recommendedName>
</protein>
<dbReference type="NCBIfam" id="NF037970">
    <property type="entry name" value="vanZ_1"/>
    <property type="match status" value="1"/>
</dbReference>
<feature type="transmembrane region" description="Helical" evidence="1">
    <location>
        <begin position="12"/>
        <end position="29"/>
    </location>
</feature>
<keyword evidence="4" id="KW-1185">Reference proteome</keyword>
<dbReference type="InterPro" id="IPR006976">
    <property type="entry name" value="VanZ-like"/>
</dbReference>
<dbReference type="EMBL" id="BOVK01000075">
    <property type="protein sequence ID" value="GIQ71246.1"/>
    <property type="molecule type" value="Genomic_DNA"/>
</dbReference>
<evidence type="ECO:0000259" key="2">
    <source>
        <dbReference type="Pfam" id="PF04892"/>
    </source>
</evidence>
<accession>A0A8J4H788</accession>
<keyword evidence="1" id="KW-0472">Membrane</keyword>
<evidence type="ECO:0000313" key="3">
    <source>
        <dbReference type="EMBL" id="GIQ71246.1"/>
    </source>
</evidence>
<keyword evidence="1" id="KW-1133">Transmembrane helix</keyword>
<dbReference type="Proteomes" id="UP000677918">
    <property type="component" value="Unassembled WGS sequence"/>
</dbReference>
<comment type="caution">
    <text evidence="3">The sequence shown here is derived from an EMBL/GenBank/DDBJ whole genome shotgun (WGS) entry which is preliminary data.</text>
</comment>
<gene>
    <name evidence="3" type="ORF">XYCOK13_40700</name>
</gene>